<evidence type="ECO:0000256" key="8">
    <source>
        <dbReference type="SAM" id="SignalP"/>
    </source>
</evidence>
<evidence type="ECO:0000256" key="4">
    <source>
        <dbReference type="ARBA" id="ARBA00022825"/>
    </source>
</evidence>
<protein>
    <recommendedName>
        <fullName evidence="9">Peptidase S1 domain-containing protein</fullName>
    </recommendedName>
</protein>
<dbReference type="InterPro" id="IPR018114">
    <property type="entry name" value="TRYPSIN_HIS"/>
</dbReference>
<comment type="caution">
    <text evidence="10">The sequence shown here is derived from an EMBL/GenBank/DDBJ whole genome shotgun (WGS) entry which is preliminary data.</text>
</comment>
<dbReference type="InterPro" id="IPR001314">
    <property type="entry name" value="Peptidase_S1A"/>
</dbReference>
<name>A0AAN8PTR0_PATCE</name>
<dbReference type="GO" id="GO:0004252">
    <property type="term" value="F:serine-type endopeptidase activity"/>
    <property type="evidence" value="ECO:0007669"/>
    <property type="project" value="InterPro"/>
</dbReference>
<proteinExistence type="predicted"/>
<keyword evidence="11" id="KW-1185">Reference proteome</keyword>
<dbReference type="PROSITE" id="PS50240">
    <property type="entry name" value="TRYPSIN_DOM"/>
    <property type="match status" value="1"/>
</dbReference>
<dbReference type="Proteomes" id="UP001347796">
    <property type="component" value="Unassembled WGS sequence"/>
</dbReference>
<keyword evidence="1 6" id="KW-0645">Protease</keyword>
<dbReference type="PRINTS" id="PR00722">
    <property type="entry name" value="CHYMOTRYPSIN"/>
</dbReference>
<evidence type="ECO:0000256" key="1">
    <source>
        <dbReference type="ARBA" id="ARBA00022670"/>
    </source>
</evidence>
<dbReference type="AlphaFoldDB" id="A0AAN8PTR0"/>
<dbReference type="SUPFAM" id="SSF50494">
    <property type="entry name" value="Trypsin-like serine proteases"/>
    <property type="match status" value="1"/>
</dbReference>
<evidence type="ECO:0000256" key="7">
    <source>
        <dbReference type="SAM" id="MobiDB-lite"/>
    </source>
</evidence>
<keyword evidence="5" id="KW-1015">Disulfide bond</keyword>
<keyword evidence="2 8" id="KW-0732">Signal</keyword>
<dbReference type="PROSITE" id="PS00135">
    <property type="entry name" value="TRYPSIN_SER"/>
    <property type="match status" value="1"/>
</dbReference>
<feature type="signal peptide" evidence="8">
    <location>
        <begin position="1"/>
        <end position="16"/>
    </location>
</feature>
<feature type="region of interest" description="Disordered" evidence="7">
    <location>
        <begin position="253"/>
        <end position="276"/>
    </location>
</feature>
<dbReference type="PANTHER" id="PTHR24252">
    <property type="entry name" value="ACROSIN-RELATED"/>
    <property type="match status" value="1"/>
</dbReference>
<dbReference type="CDD" id="cd00190">
    <property type="entry name" value="Tryp_SPc"/>
    <property type="match status" value="1"/>
</dbReference>
<evidence type="ECO:0000256" key="6">
    <source>
        <dbReference type="RuleBase" id="RU363034"/>
    </source>
</evidence>
<organism evidence="10 11">
    <name type="scientific">Patella caerulea</name>
    <name type="common">Rayed Mediterranean limpet</name>
    <dbReference type="NCBI Taxonomy" id="87958"/>
    <lineage>
        <taxon>Eukaryota</taxon>
        <taxon>Metazoa</taxon>
        <taxon>Spiralia</taxon>
        <taxon>Lophotrochozoa</taxon>
        <taxon>Mollusca</taxon>
        <taxon>Gastropoda</taxon>
        <taxon>Patellogastropoda</taxon>
        <taxon>Patelloidea</taxon>
        <taxon>Patellidae</taxon>
        <taxon>Patella</taxon>
    </lineage>
</organism>
<dbReference type="PANTHER" id="PTHR24252:SF7">
    <property type="entry name" value="HYALIN"/>
    <property type="match status" value="1"/>
</dbReference>
<dbReference type="PROSITE" id="PS00134">
    <property type="entry name" value="TRYPSIN_HIS"/>
    <property type="match status" value="1"/>
</dbReference>
<dbReference type="InterPro" id="IPR009003">
    <property type="entry name" value="Peptidase_S1_PA"/>
</dbReference>
<keyword evidence="4 6" id="KW-0720">Serine protease</keyword>
<keyword evidence="3 6" id="KW-0378">Hydrolase</keyword>
<feature type="chain" id="PRO_5042817038" description="Peptidase S1 domain-containing protein" evidence="8">
    <location>
        <begin position="17"/>
        <end position="549"/>
    </location>
</feature>
<evidence type="ECO:0000256" key="2">
    <source>
        <dbReference type="ARBA" id="ARBA00022729"/>
    </source>
</evidence>
<sequence>MIKLICLTVLISVISATKTRYYGGGDTIFGYFMQPSYQSTDRNTVLFLLNRLPLNLYNNYICNILVGTMYQNNYYYPLALYPYSYLYTYNYDNIVRNKRATSPSINIYQMMRYSYVVRRTISSLYPFWDVNDLSGLYDQARAAANYLILERQRTITVTETIKELLRLLIKNSHEARTVQNVVEAIQELNSKPRSVITSAIASFVKQTCRVIKSEFYCNYLNKLTYSNRCSSMYYSSQIWNQCCSGVYDNSTTTTTSTTSSSTTSATTTVPTTTTSTTIVPTTTTTEATTRSCGISVINPARRFTDFYIAINKVRIVGGVPSEKCEYPWVVRLQAADSLCAGSIIDETHILTAAHCFGPSTMNTDVTVYAGDHNYNIVDTGEVTRGVSSITIHPNYERNADGSVQNDIAVLTLDQPLVYSDCIQPICLPKAGDSSSLSNTQCTVAGWGTTSFGGPSAPILQEVTVPTYNGNDCKNIFPASVITNPATQICAGRDGADSCQGDSGGPLFCPVNGQYVQYGIVSYGDGCAEPGSGGVYTDVSAMLSLINSVQ</sequence>
<dbReference type="Gene3D" id="2.40.10.10">
    <property type="entry name" value="Trypsin-like serine proteases"/>
    <property type="match status" value="1"/>
</dbReference>
<feature type="domain" description="Peptidase S1" evidence="9">
    <location>
        <begin position="315"/>
        <end position="549"/>
    </location>
</feature>
<dbReference type="EMBL" id="JAZGQO010000006">
    <property type="protein sequence ID" value="KAK6185187.1"/>
    <property type="molecule type" value="Genomic_DNA"/>
</dbReference>
<dbReference type="InterPro" id="IPR043504">
    <property type="entry name" value="Peptidase_S1_PA_chymotrypsin"/>
</dbReference>
<gene>
    <name evidence="10" type="ORF">SNE40_007475</name>
</gene>
<reference evidence="10 11" key="1">
    <citation type="submission" date="2024-01" db="EMBL/GenBank/DDBJ databases">
        <title>The genome of the rayed Mediterranean limpet Patella caerulea (Linnaeus, 1758).</title>
        <authorList>
            <person name="Anh-Thu Weber A."/>
            <person name="Halstead-Nussloch G."/>
        </authorList>
    </citation>
    <scope>NUCLEOTIDE SEQUENCE [LARGE SCALE GENOMIC DNA]</scope>
    <source>
        <strain evidence="10">AATW-2023a</strain>
        <tissue evidence="10">Whole specimen</tissue>
    </source>
</reference>
<dbReference type="GO" id="GO:0006508">
    <property type="term" value="P:proteolysis"/>
    <property type="evidence" value="ECO:0007669"/>
    <property type="project" value="UniProtKB-KW"/>
</dbReference>
<dbReference type="InterPro" id="IPR001254">
    <property type="entry name" value="Trypsin_dom"/>
</dbReference>
<evidence type="ECO:0000259" key="9">
    <source>
        <dbReference type="PROSITE" id="PS50240"/>
    </source>
</evidence>
<dbReference type="Pfam" id="PF00089">
    <property type="entry name" value="Trypsin"/>
    <property type="match status" value="1"/>
</dbReference>
<evidence type="ECO:0000313" key="10">
    <source>
        <dbReference type="EMBL" id="KAK6185187.1"/>
    </source>
</evidence>
<dbReference type="FunFam" id="2.40.10.10:FF:000120">
    <property type="entry name" value="Putative serine protease"/>
    <property type="match status" value="1"/>
</dbReference>
<evidence type="ECO:0000256" key="5">
    <source>
        <dbReference type="ARBA" id="ARBA00023157"/>
    </source>
</evidence>
<dbReference type="InterPro" id="IPR033116">
    <property type="entry name" value="TRYPSIN_SER"/>
</dbReference>
<accession>A0AAN8PTR0</accession>
<evidence type="ECO:0000313" key="11">
    <source>
        <dbReference type="Proteomes" id="UP001347796"/>
    </source>
</evidence>
<evidence type="ECO:0000256" key="3">
    <source>
        <dbReference type="ARBA" id="ARBA00022801"/>
    </source>
</evidence>
<dbReference type="SMART" id="SM00020">
    <property type="entry name" value="Tryp_SPc"/>
    <property type="match status" value="1"/>
</dbReference>